<dbReference type="SMART" id="SM00487">
    <property type="entry name" value="DEXDc"/>
    <property type="match status" value="1"/>
</dbReference>
<dbReference type="PANTHER" id="PTHR47962:SF7">
    <property type="entry name" value="MITOCHONDRIAL ATP-DEPENDENT HELICASE IRC3-RELATED"/>
    <property type="match status" value="1"/>
</dbReference>
<evidence type="ECO:0000259" key="3">
    <source>
        <dbReference type="PROSITE" id="PS51194"/>
    </source>
</evidence>
<dbReference type="Pfam" id="PF11907">
    <property type="entry name" value="DUF3427"/>
    <property type="match status" value="1"/>
</dbReference>
<proteinExistence type="predicted"/>
<dbReference type="Gene3D" id="3.30.870.10">
    <property type="entry name" value="Endonuclease Chain A"/>
    <property type="match status" value="1"/>
</dbReference>
<organism evidence="4 5">
    <name type="scientific">Streptodolium elevatio</name>
    <dbReference type="NCBI Taxonomy" id="3157996"/>
    <lineage>
        <taxon>Bacteria</taxon>
        <taxon>Bacillati</taxon>
        <taxon>Actinomycetota</taxon>
        <taxon>Actinomycetes</taxon>
        <taxon>Kitasatosporales</taxon>
        <taxon>Streptomycetaceae</taxon>
        <taxon>Streptodolium</taxon>
    </lineage>
</organism>
<dbReference type="Pfam" id="PF13091">
    <property type="entry name" value="PLDc_2"/>
    <property type="match status" value="1"/>
</dbReference>
<protein>
    <submittedName>
        <fullName evidence="4">DUF3427 domain-containing protein</fullName>
    </submittedName>
</protein>
<dbReference type="InterPro" id="IPR025202">
    <property type="entry name" value="PLD-like_dom"/>
</dbReference>
<dbReference type="InterPro" id="IPR001736">
    <property type="entry name" value="PLipase_D/transphosphatidylase"/>
</dbReference>
<gene>
    <name evidence="4" type="ORF">AB0C36_02705</name>
</gene>
<accession>A0ABV3DB27</accession>
<evidence type="ECO:0000313" key="5">
    <source>
        <dbReference type="Proteomes" id="UP001551482"/>
    </source>
</evidence>
<reference evidence="4 5" key="1">
    <citation type="submission" date="2024-06" db="EMBL/GenBank/DDBJ databases">
        <title>The Natural Products Discovery Center: Release of the First 8490 Sequenced Strains for Exploring Actinobacteria Biosynthetic Diversity.</title>
        <authorList>
            <person name="Kalkreuter E."/>
            <person name="Kautsar S.A."/>
            <person name="Yang D."/>
            <person name="Bader C.D."/>
            <person name="Teijaro C.N."/>
            <person name="Fluegel L."/>
            <person name="Davis C.M."/>
            <person name="Simpson J.R."/>
            <person name="Lauterbach L."/>
            <person name="Steele A.D."/>
            <person name="Gui C."/>
            <person name="Meng S."/>
            <person name="Li G."/>
            <person name="Viehrig K."/>
            <person name="Ye F."/>
            <person name="Su P."/>
            <person name="Kiefer A.F."/>
            <person name="Nichols A."/>
            <person name="Cepeda A.J."/>
            <person name="Yan W."/>
            <person name="Fan B."/>
            <person name="Jiang Y."/>
            <person name="Adhikari A."/>
            <person name="Zheng C.-J."/>
            <person name="Schuster L."/>
            <person name="Cowan T.M."/>
            <person name="Smanski M.J."/>
            <person name="Chevrette M.G."/>
            <person name="De Carvalho L.P.S."/>
            <person name="Shen B."/>
        </authorList>
    </citation>
    <scope>NUCLEOTIDE SEQUENCE [LARGE SCALE GENOMIC DNA]</scope>
    <source>
        <strain evidence="4 5">NPDC048946</strain>
    </source>
</reference>
<dbReference type="PROSITE" id="PS51192">
    <property type="entry name" value="HELICASE_ATP_BIND_1"/>
    <property type="match status" value="1"/>
</dbReference>
<dbReference type="InterPro" id="IPR014001">
    <property type="entry name" value="Helicase_ATP-bd"/>
</dbReference>
<feature type="domain" description="PLD phosphodiesterase" evidence="1">
    <location>
        <begin position="196"/>
        <end position="227"/>
    </location>
</feature>
<dbReference type="Pfam" id="PF00271">
    <property type="entry name" value="Helicase_C"/>
    <property type="match status" value="1"/>
</dbReference>
<dbReference type="Gene3D" id="3.40.50.300">
    <property type="entry name" value="P-loop containing nucleotide triphosphate hydrolases"/>
    <property type="match status" value="2"/>
</dbReference>
<dbReference type="EMBL" id="JBEZFP010000004">
    <property type="protein sequence ID" value="MEU8132397.1"/>
    <property type="molecule type" value="Genomic_DNA"/>
</dbReference>
<dbReference type="SMART" id="SM00490">
    <property type="entry name" value="HELICc"/>
    <property type="match status" value="1"/>
</dbReference>
<dbReference type="InterPro" id="IPR027417">
    <property type="entry name" value="P-loop_NTPase"/>
</dbReference>
<dbReference type="InterPro" id="IPR052511">
    <property type="entry name" value="ATP-dep_Helicase"/>
</dbReference>
<dbReference type="CDD" id="cd18799">
    <property type="entry name" value="SF2_C_EcoAI-like"/>
    <property type="match status" value="1"/>
</dbReference>
<keyword evidence="5" id="KW-1185">Reference proteome</keyword>
<evidence type="ECO:0000259" key="2">
    <source>
        <dbReference type="PROSITE" id="PS51192"/>
    </source>
</evidence>
<dbReference type="Pfam" id="PF04851">
    <property type="entry name" value="ResIII"/>
    <property type="match status" value="1"/>
</dbReference>
<dbReference type="CDD" id="cd18032">
    <property type="entry name" value="DEXHc_RE_I_III_res"/>
    <property type="match status" value="1"/>
</dbReference>
<name>A0ABV3DB27_9ACTN</name>
<dbReference type="PROSITE" id="PS50035">
    <property type="entry name" value="PLD"/>
    <property type="match status" value="1"/>
</dbReference>
<dbReference type="PANTHER" id="PTHR47962">
    <property type="entry name" value="ATP-DEPENDENT HELICASE LHR-RELATED-RELATED"/>
    <property type="match status" value="1"/>
</dbReference>
<dbReference type="InterPro" id="IPR021835">
    <property type="entry name" value="DUF3427"/>
</dbReference>
<dbReference type="Proteomes" id="UP001551482">
    <property type="component" value="Unassembled WGS sequence"/>
</dbReference>
<dbReference type="SUPFAM" id="SSF52540">
    <property type="entry name" value="P-loop containing nucleoside triphosphate hydrolases"/>
    <property type="match status" value="1"/>
</dbReference>
<dbReference type="SUPFAM" id="SSF56024">
    <property type="entry name" value="Phospholipase D/nuclease"/>
    <property type="match status" value="1"/>
</dbReference>
<feature type="domain" description="Helicase ATP-binding" evidence="2">
    <location>
        <begin position="317"/>
        <end position="472"/>
    </location>
</feature>
<dbReference type="CDD" id="cd09203">
    <property type="entry name" value="PLDc_N_DEXD_b1"/>
    <property type="match status" value="1"/>
</dbReference>
<dbReference type="PROSITE" id="PS51194">
    <property type="entry name" value="HELICASE_CTER"/>
    <property type="match status" value="1"/>
</dbReference>
<feature type="domain" description="Helicase C-terminal" evidence="3">
    <location>
        <begin position="532"/>
        <end position="692"/>
    </location>
</feature>
<evidence type="ECO:0000259" key="1">
    <source>
        <dbReference type="PROSITE" id="PS50035"/>
    </source>
</evidence>
<comment type="caution">
    <text evidence="4">The sequence shown here is derived from an EMBL/GenBank/DDBJ whole genome shotgun (WGS) entry which is preliminary data.</text>
</comment>
<dbReference type="InterPro" id="IPR001650">
    <property type="entry name" value="Helicase_C-like"/>
</dbReference>
<evidence type="ECO:0000313" key="4">
    <source>
        <dbReference type="EMBL" id="MEU8132397.1"/>
    </source>
</evidence>
<dbReference type="InterPro" id="IPR006935">
    <property type="entry name" value="Helicase/UvrB_N"/>
</dbReference>
<sequence>MTDELEAALGALRDAGGIVVDQRVGDDASSQVLSRHLAHALIRALGSLSPEARVPAANRILDVIRDLDRVGSTPAKIVEGPRQLISIAEQEAPGVYRIRPATPLSETALFTNSPDDPSLGYELRAELESADRVDLLCAFVKWHGLRVLEQSLRSVHERGVPIRVITTTYIGATERRALDRLVKEFGAEVKVNYETKSTRLHAKAWLFRRKSGFDTAYVGSSNLSKSALLDGLEWNVRLSSVATPEVLHKFEAAFDSYWNDSAFEMYDPAADAQRLDDALHAAGRSDFGDAGFSLALSGLEVRPYPHQKEMLEDLDVEREVHDNHRNLLVAATGTGKTVIAALDYKQLRAQHGRDLSLLFVAHRKEILAQSMRAYREVLGDATFGEMLVDGKRPDQWRHVFASVQSLTPKTLESLQPDQFDVVVIDEFHHATAPTYRRVIDHFHGLELLGLTATPERMDGKDVHDEYFDGRIASELRLWDALEADLLCPFHYFGVSDNTDLTAIRWKGGSYDQDALSELYVGNKERVLYVLKAIEDKVANPDGMRALGFCVTVAHAEYMAREFNAAGLNAMALSGGSSKEQRAQALADLRAGKLQVIFSVDLFNEGLDIPHVDTLLLLRPTSSATVFLQQLGRGLRRSPDKAVLTVLDFIGQQRKEFRFESRFRALTGVRRHLLQTHVENDFPHLPTGCEIILDRVAKHIVIENLQSQLGLTVSKLALEVKSYGELSFAKFLRESQREISELYVSKRSWTDLLRRAGLVEPSLVDGEAKLLERIRAFLHVDDRRRVDAYTYLLSDDVPPYAQLTEEQQLYAQMLFYNIWPNGGATFAAYEEGLETLRPCRTFRAELRDVLQFGLAQAAHVPIAMSGSLQDLPLAMHAYYTREELLTALKWSSMERMPGKWVAGVAWSDAVAADALLITSKKDEKDFSPQTLYKDYAISPKLFHWESQNSTSPETETGRRYITHEQLGTRVLLFIREAKSTAAGAGAPYMLLGPARYIEHAGARPMSVTWELAVPMPTSVFQSSRIVSG</sequence>